<gene>
    <name evidence="2" type="ORF">DAETH_20930</name>
</gene>
<dbReference type="Gene3D" id="1.10.10.10">
    <property type="entry name" value="Winged helix-like DNA-binding domain superfamily/Winged helix DNA-binding domain"/>
    <property type="match status" value="1"/>
</dbReference>
<dbReference type="NCBIfam" id="NF033788">
    <property type="entry name" value="HTH_metalloreg"/>
    <property type="match status" value="1"/>
</dbReference>
<reference evidence="2" key="1">
    <citation type="submission" date="2022-07" db="EMBL/GenBank/DDBJ databases">
        <title>Complete Genome Sequence of the Radioresistant Bacterium Deinococcus aetherius ST0316, Isolated from the Air Dust collected in Lower Stratosphere above Japan.</title>
        <authorList>
            <person name="Satoh K."/>
            <person name="Hagiwara K."/>
            <person name="Katsumata K."/>
            <person name="Kubo A."/>
            <person name="Yokobori S."/>
            <person name="Yamagishi A."/>
            <person name="Oono Y."/>
            <person name="Narumi I."/>
        </authorList>
    </citation>
    <scope>NUCLEOTIDE SEQUENCE</scope>
    <source>
        <strain evidence="2">ST0316</strain>
    </source>
</reference>
<dbReference type="PROSITE" id="PS50987">
    <property type="entry name" value="HTH_ARSR_2"/>
    <property type="match status" value="1"/>
</dbReference>
<dbReference type="SMART" id="SM00418">
    <property type="entry name" value="HTH_ARSR"/>
    <property type="match status" value="1"/>
</dbReference>
<dbReference type="PANTHER" id="PTHR38600">
    <property type="entry name" value="TRANSCRIPTIONAL REGULATORY PROTEIN"/>
    <property type="match status" value="1"/>
</dbReference>
<feature type="domain" description="HTH arsR-type" evidence="1">
    <location>
        <begin position="3"/>
        <end position="98"/>
    </location>
</feature>
<proteinExistence type="predicted"/>
<evidence type="ECO:0000259" key="1">
    <source>
        <dbReference type="PROSITE" id="PS50987"/>
    </source>
</evidence>
<dbReference type="InterPro" id="IPR001845">
    <property type="entry name" value="HTH_ArsR_DNA-bd_dom"/>
</dbReference>
<dbReference type="PRINTS" id="PR00778">
    <property type="entry name" value="HTHARSR"/>
</dbReference>
<dbReference type="EMBL" id="AP026560">
    <property type="protein sequence ID" value="BDP42124.1"/>
    <property type="molecule type" value="Genomic_DNA"/>
</dbReference>
<sequence>MSYQSNLPNAPNEVFRSLADPTRRGIFEHLVRDGEQNVRALTERAGISQAAVSKHLSVLKQAGLVRDRPEGRTVHYTAEVQGLAPLVDWIGLYGAFWRDRFDRLEGVLDRMEP</sequence>
<dbReference type="InterPro" id="IPR036388">
    <property type="entry name" value="WH-like_DNA-bd_sf"/>
</dbReference>
<accession>A0ABM8AEC4</accession>
<dbReference type="CDD" id="cd00090">
    <property type="entry name" value="HTH_ARSR"/>
    <property type="match status" value="1"/>
</dbReference>
<dbReference type="Pfam" id="PF12840">
    <property type="entry name" value="HTH_20"/>
    <property type="match status" value="1"/>
</dbReference>
<dbReference type="PANTHER" id="PTHR38600:SF2">
    <property type="entry name" value="SLL0088 PROTEIN"/>
    <property type="match status" value="1"/>
</dbReference>
<dbReference type="RefSeq" id="WP_264774833.1">
    <property type="nucleotide sequence ID" value="NZ_AP026560.1"/>
</dbReference>
<evidence type="ECO:0000313" key="3">
    <source>
        <dbReference type="Proteomes" id="UP001064971"/>
    </source>
</evidence>
<evidence type="ECO:0000313" key="2">
    <source>
        <dbReference type="EMBL" id="BDP42124.1"/>
    </source>
</evidence>
<dbReference type="InterPro" id="IPR011991">
    <property type="entry name" value="ArsR-like_HTH"/>
</dbReference>
<dbReference type="SUPFAM" id="SSF46785">
    <property type="entry name" value="Winged helix' DNA-binding domain"/>
    <property type="match status" value="1"/>
</dbReference>
<dbReference type="InterPro" id="IPR036390">
    <property type="entry name" value="WH_DNA-bd_sf"/>
</dbReference>
<keyword evidence="3" id="KW-1185">Reference proteome</keyword>
<protein>
    <submittedName>
        <fullName evidence="2">Transcriptional regulator</fullName>
    </submittedName>
</protein>
<organism evidence="2 3">
    <name type="scientific">Deinococcus aetherius</name>
    <dbReference type="NCBI Taxonomy" id="200252"/>
    <lineage>
        <taxon>Bacteria</taxon>
        <taxon>Thermotogati</taxon>
        <taxon>Deinococcota</taxon>
        <taxon>Deinococci</taxon>
        <taxon>Deinococcales</taxon>
        <taxon>Deinococcaceae</taxon>
        <taxon>Deinococcus</taxon>
    </lineage>
</organism>
<name>A0ABM8AEC4_9DEIO</name>
<dbReference type="Proteomes" id="UP001064971">
    <property type="component" value="Chromosome"/>
</dbReference>